<organism evidence="2 3">
    <name type="scientific">Modicella reniformis</name>
    <dbReference type="NCBI Taxonomy" id="1440133"/>
    <lineage>
        <taxon>Eukaryota</taxon>
        <taxon>Fungi</taxon>
        <taxon>Fungi incertae sedis</taxon>
        <taxon>Mucoromycota</taxon>
        <taxon>Mortierellomycotina</taxon>
        <taxon>Mortierellomycetes</taxon>
        <taxon>Mortierellales</taxon>
        <taxon>Mortierellaceae</taxon>
        <taxon>Modicella</taxon>
    </lineage>
</organism>
<name>A0A9P6JLH2_9FUNG</name>
<reference evidence="2" key="1">
    <citation type="journal article" date="2020" name="Fungal Divers.">
        <title>Resolving the Mortierellaceae phylogeny through synthesis of multi-gene phylogenetics and phylogenomics.</title>
        <authorList>
            <person name="Vandepol N."/>
            <person name="Liber J."/>
            <person name="Desiro A."/>
            <person name="Na H."/>
            <person name="Kennedy M."/>
            <person name="Barry K."/>
            <person name="Grigoriev I.V."/>
            <person name="Miller A.N."/>
            <person name="O'Donnell K."/>
            <person name="Stajich J.E."/>
            <person name="Bonito G."/>
        </authorList>
    </citation>
    <scope>NUCLEOTIDE SEQUENCE</scope>
    <source>
        <strain evidence="2">MES-2147</strain>
    </source>
</reference>
<gene>
    <name evidence="2" type="ORF">BGZ65_009004</name>
</gene>
<accession>A0A9P6JLH2</accession>
<evidence type="ECO:0000256" key="1">
    <source>
        <dbReference type="SAM" id="MobiDB-lite"/>
    </source>
</evidence>
<evidence type="ECO:0000313" key="2">
    <source>
        <dbReference type="EMBL" id="KAF9973906.1"/>
    </source>
</evidence>
<dbReference type="Proteomes" id="UP000749646">
    <property type="component" value="Unassembled WGS sequence"/>
</dbReference>
<dbReference type="EMBL" id="JAAAHW010004492">
    <property type="protein sequence ID" value="KAF9973906.1"/>
    <property type="molecule type" value="Genomic_DNA"/>
</dbReference>
<comment type="caution">
    <text evidence="2">The sequence shown here is derived from an EMBL/GenBank/DDBJ whole genome shotgun (WGS) entry which is preliminary data.</text>
</comment>
<dbReference type="AlphaFoldDB" id="A0A9P6JLH2"/>
<sequence length="103" mass="11830">CPFSPTDGSLFVNTIYSLPPSNSRCIRVRRESKTQAAVIGTITNFDHLICKCYLGLCFIQSTTAHMPKHEADIRERNLENMQQAMVTDDDDTRRRRQAQLEKK</sequence>
<proteinExistence type="predicted"/>
<feature type="region of interest" description="Disordered" evidence="1">
    <location>
        <begin position="80"/>
        <end position="103"/>
    </location>
</feature>
<keyword evidence="3" id="KW-1185">Reference proteome</keyword>
<protein>
    <submittedName>
        <fullName evidence="2">Uncharacterized protein</fullName>
    </submittedName>
</protein>
<evidence type="ECO:0000313" key="3">
    <source>
        <dbReference type="Proteomes" id="UP000749646"/>
    </source>
</evidence>
<feature type="non-terminal residue" evidence="2">
    <location>
        <position position="1"/>
    </location>
</feature>